<feature type="transmembrane region" description="Helical" evidence="1">
    <location>
        <begin position="173"/>
        <end position="194"/>
    </location>
</feature>
<keyword evidence="1" id="KW-1133">Transmembrane helix</keyword>
<dbReference type="PANTHER" id="PTHR12242">
    <property type="entry name" value="OS02G0130600 PROTEIN-RELATED"/>
    <property type="match status" value="1"/>
</dbReference>
<evidence type="ECO:0000256" key="1">
    <source>
        <dbReference type="SAM" id="Phobius"/>
    </source>
</evidence>
<evidence type="ECO:0008006" key="4">
    <source>
        <dbReference type="Google" id="ProtNLM"/>
    </source>
</evidence>
<keyword evidence="1" id="KW-0812">Transmembrane</keyword>
<keyword evidence="3" id="KW-1185">Reference proteome</keyword>
<dbReference type="PANTHER" id="PTHR12242:SF1">
    <property type="entry name" value="MYND-TYPE DOMAIN-CONTAINING PROTEIN"/>
    <property type="match status" value="1"/>
</dbReference>
<evidence type="ECO:0000313" key="2">
    <source>
        <dbReference type="EMBL" id="CAK5278942.1"/>
    </source>
</evidence>
<protein>
    <recommendedName>
        <fullName evidence="4">FAR-17a/AIG1-like protein</fullName>
    </recommendedName>
</protein>
<feature type="transmembrane region" description="Helical" evidence="1">
    <location>
        <begin position="30"/>
        <end position="50"/>
    </location>
</feature>
<name>A0AAD2HRS2_9AGAR</name>
<feature type="transmembrane region" description="Helical" evidence="1">
    <location>
        <begin position="109"/>
        <end position="133"/>
    </location>
</feature>
<organism evidence="2 3">
    <name type="scientific">Mycena citricolor</name>
    <dbReference type="NCBI Taxonomy" id="2018698"/>
    <lineage>
        <taxon>Eukaryota</taxon>
        <taxon>Fungi</taxon>
        <taxon>Dikarya</taxon>
        <taxon>Basidiomycota</taxon>
        <taxon>Agaricomycotina</taxon>
        <taxon>Agaricomycetes</taxon>
        <taxon>Agaricomycetidae</taxon>
        <taxon>Agaricales</taxon>
        <taxon>Marasmiineae</taxon>
        <taxon>Mycenaceae</taxon>
        <taxon>Mycena</taxon>
    </lineage>
</organism>
<sequence>MSMKSLITLDPFDATHALVTSPFASPRALATVRLAVGVYTFCTLVVSLIGDGTGFFSYFTHLSYTGLCAYFFASGTQTLVYAMRLGTMKARMDVDVEYPLQRWPRALQLLHLALLSTIRVFPILVSVVFWGVISNGHTFDSSYDTWSAISVHLLNSVFALFEIFFTNTPRSEWIFLPLGLLLLAMYVGIVYITHTVEGFYAYKFMAPNGKPLSLALHILAVGAAYVVCFVVVYGFVAGRQWLVARSRSASDQNSTLQRAESDLSEMGEMKV</sequence>
<dbReference type="Proteomes" id="UP001295794">
    <property type="component" value="Unassembled WGS sequence"/>
</dbReference>
<accession>A0AAD2HRS2</accession>
<proteinExistence type="predicted"/>
<comment type="caution">
    <text evidence="2">The sequence shown here is derived from an EMBL/GenBank/DDBJ whole genome shotgun (WGS) entry which is preliminary data.</text>
</comment>
<keyword evidence="1" id="KW-0472">Membrane</keyword>
<evidence type="ECO:0000313" key="3">
    <source>
        <dbReference type="Proteomes" id="UP001295794"/>
    </source>
</evidence>
<dbReference type="AlphaFoldDB" id="A0AAD2HRS2"/>
<reference evidence="2" key="1">
    <citation type="submission" date="2023-11" db="EMBL/GenBank/DDBJ databases">
        <authorList>
            <person name="De Vega J J."/>
            <person name="De Vega J J."/>
        </authorList>
    </citation>
    <scope>NUCLEOTIDE SEQUENCE</scope>
</reference>
<dbReference type="GO" id="GO:0016020">
    <property type="term" value="C:membrane"/>
    <property type="evidence" value="ECO:0007669"/>
    <property type="project" value="TreeGrafter"/>
</dbReference>
<dbReference type="EMBL" id="CAVNYO010000432">
    <property type="protein sequence ID" value="CAK5278942.1"/>
    <property type="molecule type" value="Genomic_DNA"/>
</dbReference>
<feature type="transmembrane region" description="Helical" evidence="1">
    <location>
        <begin position="62"/>
        <end position="82"/>
    </location>
</feature>
<feature type="transmembrane region" description="Helical" evidence="1">
    <location>
        <begin position="145"/>
        <end position="166"/>
    </location>
</feature>
<feature type="transmembrane region" description="Helical" evidence="1">
    <location>
        <begin position="214"/>
        <end position="237"/>
    </location>
</feature>
<gene>
    <name evidence="2" type="ORF">MYCIT1_LOCUS28660</name>
</gene>